<name>A0A3A8E4B2_9GAMM</name>
<accession>A0A3A8E4B2</accession>
<proteinExistence type="predicted"/>
<dbReference type="GO" id="GO:0005524">
    <property type="term" value="F:ATP binding"/>
    <property type="evidence" value="ECO:0007669"/>
    <property type="project" value="UniProtKB-KW"/>
</dbReference>
<dbReference type="RefSeq" id="WP_120403431.1">
    <property type="nucleotide sequence ID" value="NZ_RAXV01000034.1"/>
</dbReference>
<evidence type="ECO:0000256" key="4">
    <source>
        <dbReference type="ARBA" id="ARBA00022840"/>
    </source>
</evidence>
<feature type="domain" description="UvrD-like helicase ATP-binding" evidence="5">
    <location>
        <begin position="41"/>
        <end position="93"/>
    </location>
</feature>
<reference evidence="6 7" key="1">
    <citation type="submission" date="2018-09" db="EMBL/GenBank/DDBJ databases">
        <title>The draft genome of Acinetobacter spp. strains.</title>
        <authorList>
            <person name="Qin J."/>
            <person name="Feng Y."/>
            <person name="Zong Z."/>
        </authorList>
    </citation>
    <scope>NUCLEOTIDE SEQUENCE [LARGE SCALE GENOMIC DNA]</scope>
    <source>
        <strain evidence="6 7">WCHAc060012</strain>
    </source>
</reference>
<evidence type="ECO:0000313" key="7">
    <source>
        <dbReference type="Proteomes" id="UP000282388"/>
    </source>
</evidence>
<evidence type="ECO:0000313" key="6">
    <source>
        <dbReference type="EMBL" id="RKG29747.1"/>
    </source>
</evidence>
<dbReference type="InterPro" id="IPR014016">
    <property type="entry name" value="UvrD-like_ATP-bd"/>
</dbReference>
<sequence>EGGQSALRTNEKSFSHYFTKDWKIYSDKISKFIVKTHEKCPNLIFDRLSRIYKHIYIDEVQDLSGYDFDVVTNILKSVNNVLLVGDPRQCTYSTNNLPKYKLYNTGGVKEFYLKFWHTLCELDENTLQFSHRNEKAICDLSSLLYQSFKPTETCACCVDEDEHLGVFIVPRSGIDHYLNNYKPTQLRLTAKTEVNHNFAFMNMGIAKGLTLDRVLLYPTTDMLKWLIDSNHKLADATRAKFYVGLTRPKLSLGIIVEDKTVVQYIDKFVIYEY</sequence>
<evidence type="ECO:0000256" key="1">
    <source>
        <dbReference type="ARBA" id="ARBA00022741"/>
    </source>
</evidence>
<dbReference type="InterPro" id="IPR027417">
    <property type="entry name" value="P-loop_NTPase"/>
</dbReference>
<dbReference type="GO" id="GO:0016787">
    <property type="term" value="F:hydrolase activity"/>
    <property type="evidence" value="ECO:0007669"/>
    <property type="project" value="UniProtKB-KW"/>
</dbReference>
<keyword evidence="2" id="KW-0378">Hydrolase</keyword>
<feature type="non-terminal residue" evidence="6">
    <location>
        <position position="1"/>
    </location>
</feature>
<dbReference type="AlphaFoldDB" id="A0A3A8E4B2"/>
<gene>
    <name evidence="6" type="ORF">D7V32_13845</name>
</gene>
<organism evidence="6 7">
    <name type="scientific">Acinetobacter tianfuensis</name>
    <dbReference type="NCBI Taxonomy" id="2419603"/>
    <lineage>
        <taxon>Bacteria</taxon>
        <taxon>Pseudomonadati</taxon>
        <taxon>Pseudomonadota</taxon>
        <taxon>Gammaproteobacteria</taxon>
        <taxon>Moraxellales</taxon>
        <taxon>Moraxellaceae</taxon>
        <taxon>Acinetobacter</taxon>
    </lineage>
</organism>
<evidence type="ECO:0000256" key="3">
    <source>
        <dbReference type="ARBA" id="ARBA00022806"/>
    </source>
</evidence>
<protein>
    <recommendedName>
        <fullName evidence="5">UvrD-like helicase ATP-binding domain-containing protein</fullName>
    </recommendedName>
</protein>
<evidence type="ECO:0000256" key="2">
    <source>
        <dbReference type="ARBA" id="ARBA00022801"/>
    </source>
</evidence>
<keyword evidence="3" id="KW-0347">Helicase</keyword>
<dbReference type="SUPFAM" id="SSF52540">
    <property type="entry name" value="P-loop containing nucleoside triphosphate hydrolases"/>
    <property type="match status" value="1"/>
</dbReference>
<keyword evidence="4" id="KW-0067">ATP-binding</keyword>
<comment type="caution">
    <text evidence="6">The sequence shown here is derived from an EMBL/GenBank/DDBJ whole genome shotgun (WGS) entry which is preliminary data.</text>
</comment>
<dbReference type="Gene3D" id="3.40.50.300">
    <property type="entry name" value="P-loop containing nucleotide triphosphate hydrolases"/>
    <property type="match status" value="1"/>
</dbReference>
<dbReference type="Pfam" id="PF00580">
    <property type="entry name" value="UvrD-helicase"/>
    <property type="match status" value="1"/>
</dbReference>
<keyword evidence="7" id="KW-1185">Reference proteome</keyword>
<dbReference type="GO" id="GO:0004386">
    <property type="term" value="F:helicase activity"/>
    <property type="evidence" value="ECO:0007669"/>
    <property type="project" value="UniProtKB-KW"/>
</dbReference>
<dbReference type="EMBL" id="RAXV01000034">
    <property type="protein sequence ID" value="RKG29747.1"/>
    <property type="molecule type" value="Genomic_DNA"/>
</dbReference>
<dbReference type="OrthoDB" id="5107704at2"/>
<evidence type="ECO:0000259" key="5">
    <source>
        <dbReference type="Pfam" id="PF00580"/>
    </source>
</evidence>
<dbReference type="Proteomes" id="UP000282388">
    <property type="component" value="Unassembled WGS sequence"/>
</dbReference>
<keyword evidence="1" id="KW-0547">Nucleotide-binding</keyword>